<accession>A0ABP6T9F3</accession>
<dbReference type="Proteomes" id="UP001501676">
    <property type="component" value="Unassembled WGS sequence"/>
</dbReference>
<dbReference type="Gene3D" id="3.40.50.2300">
    <property type="match status" value="1"/>
</dbReference>
<dbReference type="InterPro" id="IPR000792">
    <property type="entry name" value="Tscrpt_reg_LuxR_C"/>
</dbReference>
<organism evidence="4 5">
    <name type="scientific">Cryptosporangium minutisporangium</name>
    <dbReference type="NCBI Taxonomy" id="113569"/>
    <lineage>
        <taxon>Bacteria</taxon>
        <taxon>Bacillati</taxon>
        <taxon>Actinomycetota</taxon>
        <taxon>Actinomycetes</taxon>
        <taxon>Cryptosporangiales</taxon>
        <taxon>Cryptosporangiaceae</taxon>
        <taxon>Cryptosporangium</taxon>
    </lineage>
</organism>
<evidence type="ECO:0000259" key="3">
    <source>
        <dbReference type="PROSITE" id="PS50110"/>
    </source>
</evidence>
<dbReference type="PANTHER" id="PTHR45566:SF1">
    <property type="entry name" value="HTH-TYPE TRANSCRIPTIONAL REGULATOR YHJB-RELATED"/>
    <property type="match status" value="1"/>
</dbReference>
<gene>
    <name evidence="4" type="ORF">GCM10020369_70240</name>
</gene>
<protein>
    <submittedName>
        <fullName evidence="4">Response regulator transcription factor</fullName>
    </submittedName>
</protein>
<dbReference type="RefSeq" id="WP_345732587.1">
    <property type="nucleotide sequence ID" value="NZ_BAAAYN010000050.1"/>
</dbReference>
<keyword evidence="5" id="KW-1185">Reference proteome</keyword>
<dbReference type="PROSITE" id="PS50110">
    <property type="entry name" value="RESPONSE_REGULATORY"/>
    <property type="match status" value="1"/>
</dbReference>
<dbReference type="SMART" id="SM00421">
    <property type="entry name" value="HTH_LUXR"/>
    <property type="match status" value="1"/>
</dbReference>
<name>A0ABP6T9F3_9ACTN</name>
<dbReference type="InterPro" id="IPR011006">
    <property type="entry name" value="CheY-like_superfamily"/>
</dbReference>
<evidence type="ECO:0000256" key="1">
    <source>
        <dbReference type="ARBA" id="ARBA00023125"/>
    </source>
</evidence>
<reference evidence="5" key="1">
    <citation type="journal article" date="2019" name="Int. J. Syst. Evol. Microbiol.">
        <title>The Global Catalogue of Microorganisms (GCM) 10K type strain sequencing project: providing services to taxonomists for standard genome sequencing and annotation.</title>
        <authorList>
            <consortium name="The Broad Institute Genomics Platform"/>
            <consortium name="The Broad Institute Genome Sequencing Center for Infectious Disease"/>
            <person name="Wu L."/>
            <person name="Ma J."/>
        </authorList>
    </citation>
    <scope>NUCLEOTIDE SEQUENCE [LARGE SCALE GENOMIC DNA]</scope>
    <source>
        <strain evidence="5">JCM 9458</strain>
    </source>
</reference>
<dbReference type="SUPFAM" id="SSF52172">
    <property type="entry name" value="CheY-like"/>
    <property type="match status" value="1"/>
</dbReference>
<keyword evidence="1" id="KW-0238">DNA-binding</keyword>
<evidence type="ECO:0000313" key="5">
    <source>
        <dbReference type="Proteomes" id="UP001501676"/>
    </source>
</evidence>
<dbReference type="InterPro" id="IPR001789">
    <property type="entry name" value="Sig_transdc_resp-reg_receiver"/>
</dbReference>
<evidence type="ECO:0000256" key="2">
    <source>
        <dbReference type="PROSITE-ProRule" id="PRU00169"/>
    </source>
</evidence>
<dbReference type="InterPro" id="IPR051015">
    <property type="entry name" value="EvgA-like"/>
</dbReference>
<dbReference type="PANTHER" id="PTHR45566">
    <property type="entry name" value="HTH-TYPE TRANSCRIPTIONAL REGULATOR YHJB-RELATED"/>
    <property type="match status" value="1"/>
</dbReference>
<keyword evidence="2" id="KW-0597">Phosphoprotein</keyword>
<feature type="modified residue" description="4-aspartylphosphate" evidence="2">
    <location>
        <position position="52"/>
    </location>
</feature>
<dbReference type="InterPro" id="IPR016032">
    <property type="entry name" value="Sig_transdc_resp-reg_C-effctor"/>
</dbReference>
<evidence type="ECO:0000313" key="4">
    <source>
        <dbReference type="EMBL" id="GAA3395814.1"/>
    </source>
</evidence>
<dbReference type="Pfam" id="PF00196">
    <property type="entry name" value="GerE"/>
    <property type="match status" value="1"/>
</dbReference>
<dbReference type="SUPFAM" id="SSF46894">
    <property type="entry name" value="C-terminal effector domain of the bipartite response regulators"/>
    <property type="match status" value="1"/>
</dbReference>
<proteinExistence type="predicted"/>
<sequence length="205" mass="22153">MGVQVAVLDPLPMFRRGAEALLSAAGYVVETPDDALAWARRVQRGVVLLTLDGEDAWRLLGEVTRLHPIRSVIAVVDGGAVQLALRAVHTGAQSVVPRQLTAEALTRAVDAAVAGQSVLPAEVLAALRESAAPRTSTGSPLSREQVSWLSELADGTTVARLARRVGYSERAMFRHLRDTYQQLGVRDRTQAILRAQEQGWFADPD</sequence>
<feature type="domain" description="Response regulatory" evidence="3">
    <location>
        <begin position="4"/>
        <end position="113"/>
    </location>
</feature>
<comment type="caution">
    <text evidence="4">The sequence shown here is derived from an EMBL/GenBank/DDBJ whole genome shotgun (WGS) entry which is preliminary data.</text>
</comment>
<dbReference type="EMBL" id="BAAAYN010000050">
    <property type="protein sequence ID" value="GAA3395814.1"/>
    <property type="molecule type" value="Genomic_DNA"/>
</dbReference>